<protein>
    <submittedName>
        <fullName evidence="3">Hypothetical_protein</fullName>
    </submittedName>
</protein>
<evidence type="ECO:0000313" key="2">
    <source>
        <dbReference type="EMBL" id="CAI9938444.1"/>
    </source>
</evidence>
<keyword evidence="1" id="KW-0472">Membrane</keyword>
<keyword evidence="1" id="KW-0812">Transmembrane</keyword>
<dbReference type="EMBL" id="CATOUU010000655">
    <property type="protein sequence ID" value="CAI9938444.1"/>
    <property type="molecule type" value="Genomic_DNA"/>
</dbReference>
<proteinExistence type="predicted"/>
<name>A0AA86PFU9_9EUKA</name>
<comment type="caution">
    <text evidence="2">The sequence shown here is derived from an EMBL/GenBank/DDBJ whole genome shotgun (WGS) entry which is preliminary data.</text>
</comment>
<gene>
    <name evidence="2" type="ORF">HINF_LOCUS26089</name>
    <name evidence="3" type="ORF">HINF_LOCUS54630</name>
</gene>
<keyword evidence="1" id="KW-1133">Transmembrane helix</keyword>
<reference evidence="2" key="1">
    <citation type="submission" date="2023-06" db="EMBL/GenBank/DDBJ databases">
        <authorList>
            <person name="Kurt Z."/>
        </authorList>
    </citation>
    <scope>NUCLEOTIDE SEQUENCE</scope>
</reference>
<evidence type="ECO:0000313" key="4">
    <source>
        <dbReference type="Proteomes" id="UP001642409"/>
    </source>
</evidence>
<keyword evidence="4" id="KW-1185">Reference proteome</keyword>
<accession>A0AA86PFU9</accession>
<dbReference type="EMBL" id="CAXDID020000285">
    <property type="protein sequence ID" value="CAL6070613.1"/>
    <property type="molecule type" value="Genomic_DNA"/>
</dbReference>
<organism evidence="2">
    <name type="scientific">Hexamita inflata</name>
    <dbReference type="NCBI Taxonomy" id="28002"/>
    <lineage>
        <taxon>Eukaryota</taxon>
        <taxon>Metamonada</taxon>
        <taxon>Diplomonadida</taxon>
        <taxon>Hexamitidae</taxon>
        <taxon>Hexamitinae</taxon>
        <taxon>Hexamita</taxon>
    </lineage>
</organism>
<feature type="transmembrane region" description="Helical" evidence="1">
    <location>
        <begin position="326"/>
        <end position="345"/>
    </location>
</feature>
<evidence type="ECO:0000256" key="1">
    <source>
        <dbReference type="SAM" id="Phobius"/>
    </source>
</evidence>
<dbReference type="Proteomes" id="UP001642409">
    <property type="component" value="Unassembled WGS sequence"/>
</dbReference>
<reference evidence="3 4" key="2">
    <citation type="submission" date="2024-07" db="EMBL/GenBank/DDBJ databases">
        <authorList>
            <person name="Akdeniz Z."/>
        </authorList>
    </citation>
    <scope>NUCLEOTIDE SEQUENCE [LARGE SCALE GENOMIC DNA]</scope>
</reference>
<sequence>MQLNKVSIPLLQLYTIPDDYDDSEIIKSMHELADFDNKQQIQLLFTEYFKARKNMREGTLESAIKFYQSLNPIIEIITDVEKEYIFVIPWKYGYDDVLLHSLTEEYILAAMNVAALSNSTELRLSYYNMAIMAVEKVKSDMKPVDDLGFLYEYTKAVFSENQLIDDIIQQYDLNAEFSLGTPNSVNFQAFFKSQLSQYCEIADTVGKFYKKAMKYKECITEYLSPLFKQSRNFIFIDDSHRFYLLYQQMYINNSQQLLFIHLMRLKDTIKVIILNLIHFIKTQKFCSVISSKNHKIYIKQPTKKQNNLKLILQTHKTQKYYKKDLIIWWVICSFSLINLLILNVLNKGK</sequence>
<evidence type="ECO:0000313" key="3">
    <source>
        <dbReference type="EMBL" id="CAL6070613.1"/>
    </source>
</evidence>
<dbReference type="AlphaFoldDB" id="A0AA86PFU9"/>